<keyword evidence="2" id="KW-1185">Reference proteome</keyword>
<name>A0A0D3HA94_9ORYZ</name>
<dbReference type="PaxDb" id="65489-OBART09G20230.1"/>
<dbReference type="Proteomes" id="UP000026960">
    <property type="component" value="Chromosome 9"/>
</dbReference>
<dbReference type="EnsemblPlants" id="OBART09G20230.1">
    <property type="protein sequence ID" value="OBART09G20230.1"/>
    <property type="gene ID" value="OBART09G20230"/>
</dbReference>
<reference evidence="1" key="2">
    <citation type="submission" date="2015-03" db="UniProtKB">
        <authorList>
            <consortium name="EnsemblPlants"/>
        </authorList>
    </citation>
    <scope>IDENTIFICATION</scope>
</reference>
<accession>A0A0D3HA94</accession>
<dbReference type="Gramene" id="OBART09G20230.1">
    <property type="protein sequence ID" value="OBART09G20230.1"/>
    <property type="gene ID" value="OBART09G20230"/>
</dbReference>
<sequence length="234" mass="26191">MENREICCGSCSSGYLPVDSLFSFFSEAAAAFCLDAKDSALPPYPMLPIHNTSKNIIQQKQARLERKKIETRTNGIVPAEGSEFSKKFLSKTLSYITEGMVRQKITHLRPTRDNCSACIRGQSPADESNIACKQPFATARCTSFKRPNPDLPVKSRRSMIPKEYTSDRGVRSPEIAYSGSMYTKVPFGWVWRYRVVVALNSSVNIRHTPKPLSLATLFPSRRMLDAFKSLQAPG</sequence>
<reference evidence="1" key="1">
    <citation type="journal article" date="2009" name="Rice">
        <title>De Novo Next Generation Sequencing of Plant Genomes.</title>
        <authorList>
            <person name="Rounsley S."/>
            <person name="Marri P.R."/>
            <person name="Yu Y."/>
            <person name="He R."/>
            <person name="Sisneros N."/>
            <person name="Goicoechea J.L."/>
            <person name="Lee S.J."/>
            <person name="Angelova A."/>
            <person name="Kudrna D."/>
            <person name="Luo M."/>
            <person name="Affourtit J."/>
            <person name="Desany B."/>
            <person name="Knight J."/>
            <person name="Niazi F."/>
            <person name="Egholm M."/>
            <person name="Wing R.A."/>
        </authorList>
    </citation>
    <scope>NUCLEOTIDE SEQUENCE [LARGE SCALE GENOMIC DNA]</scope>
    <source>
        <strain evidence="1">cv. IRGC 105608</strain>
    </source>
</reference>
<proteinExistence type="predicted"/>
<dbReference type="HOGENOM" id="CLU_1186574_0_0_1"/>
<evidence type="ECO:0000313" key="1">
    <source>
        <dbReference type="EnsemblPlants" id="OBART09G20230.1"/>
    </source>
</evidence>
<organism evidence="1">
    <name type="scientific">Oryza barthii</name>
    <dbReference type="NCBI Taxonomy" id="65489"/>
    <lineage>
        <taxon>Eukaryota</taxon>
        <taxon>Viridiplantae</taxon>
        <taxon>Streptophyta</taxon>
        <taxon>Embryophyta</taxon>
        <taxon>Tracheophyta</taxon>
        <taxon>Spermatophyta</taxon>
        <taxon>Magnoliopsida</taxon>
        <taxon>Liliopsida</taxon>
        <taxon>Poales</taxon>
        <taxon>Poaceae</taxon>
        <taxon>BOP clade</taxon>
        <taxon>Oryzoideae</taxon>
        <taxon>Oryzeae</taxon>
        <taxon>Oryzinae</taxon>
        <taxon>Oryza</taxon>
    </lineage>
</organism>
<evidence type="ECO:0000313" key="2">
    <source>
        <dbReference type="Proteomes" id="UP000026960"/>
    </source>
</evidence>
<protein>
    <submittedName>
        <fullName evidence="1">Uncharacterized protein</fullName>
    </submittedName>
</protein>
<dbReference type="AlphaFoldDB" id="A0A0D3HA94"/>